<dbReference type="RefSeq" id="WP_067958063.1">
    <property type="nucleotide sequence ID" value="NZ_CP015005.1"/>
</dbReference>
<proteinExistence type="inferred from homology"/>
<evidence type="ECO:0000313" key="3">
    <source>
        <dbReference type="EMBL" id="MBB3708977.1"/>
    </source>
</evidence>
<comment type="similarity">
    <text evidence="1">Belongs to the UPF0303 family.</text>
</comment>
<evidence type="ECO:0000313" key="5">
    <source>
        <dbReference type="Proteomes" id="UP000577697"/>
    </source>
</evidence>
<reference evidence="3 5" key="2">
    <citation type="submission" date="2020-08" db="EMBL/GenBank/DDBJ databases">
        <title>Genomic Encyclopedia of Type Strains, Phase IV (KMG-IV): sequencing the most valuable type-strain genomes for metagenomic binning, comparative biology and taxonomic classification.</title>
        <authorList>
            <person name="Goeker M."/>
        </authorList>
    </citation>
    <scope>NUCLEOTIDE SEQUENCE [LARGE SCALE GENOMIC DNA]</scope>
    <source>
        <strain evidence="3 5">DSM 10368</strain>
    </source>
</reference>
<dbReference type="AlphaFoldDB" id="A0AAC8YMS3"/>
<evidence type="ECO:0000313" key="4">
    <source>
        <dbReference type="Proteomes" id="UP000075755"/>
    </source>
</evidence>
<accession>A0AAC8YMS3</accession>
<dbReference type="HAMAP" id="MF_00761">
    <property type="entry name" value="UPF0303"/>
    <property type="match status" value="1"/>
</dbReference>
<dbReference type="InterPro" id="IPR038084">
    <property type="entry name" value="PduO/GlcC-like_sf"/>
</dbReference>
<gene>
    <name evidence="2" type="ORF">AA2016_1904</name>
    <name evidence="3" type="ORF">FHS67_005320</name>
</gene>
<dbReference type="PIRSF" id="PIRSF008757">
    <property type="entry name" value="UCP008757"/>
    <property type="match status" value="1"/>
</dbReference>
<dbReference type="Proteomes" id="UP000075755">
    <property type="component" value="Chromosome"/>
</dbReference>
<evidence type="ECO:0000256" key="1">
    <source>
        <dbReference type="HAMAP-Rule" id="MF_00761"/>
    </source>
</evidence>
<dbReference type="Proteomes" id="UP000577697">
    <property type="component" value="Unassembled WGS sequence"/>
</dbReference>
<protein>
    <recommendedName>
        <fullName evidence="1">UPF0303 protein AA2016_1904</fullName>
    </recommendedName>
</protein>
<dbReference type="EMBL" id="CP015005">
    <property type="protein sequence ID" value="AMS40834.1"/>
    <property type="molecule type" value="Genomic_DNA"/>
</dbReference>
<dbReference type="EMBL" id="JACICB010000024">
    <property type="protein sequence ID" value="MBB3708977.1"/>
    <property type="molecule type" value="Genomic_DNA"/>
</dbReference>
<sequence length="168" mass="18394">MAAAEDLKKIAEQEDRLVFERFDEAVAFDIGSAIRARAVAEKLPIVVDIRLWDRTLFYCALPGSTCGNTEWARRKINVVKVFHRSSYRMVLTKAREDRTFPIGEALPIEDYVLAGGGFPIKVKGVGVIGAIAVSGLPERQDHEVVVAAVAEHLGIPSRELALPPVANS</sequence>
<evidence type="ECO:0000313" key="2">
    <source>
        <dbReference type="EMBL" id="AMS40834.1"/>
    </source>
</evidence>
<reference evidence="2 4" key="1">
    <citation type="submission" date="2016-03" db="EMBL/GenBank/DDBJ databases">
        <title>Complete genome of Aminobacter aminovorans KCTC 2477.</title>
        <authorList>
            <person name="Kim K.M."/>
        </authorList>
    </citation>
    <scope>NUCLEOTIDE SEQUENCE [LARGE SCALE GENOMIC DNA]</scope>
    <source>
        <strain evidence="2 4">KCTC 2477</strain>
    </source>
</reference>
<dbReference type="SUPFAM" id="SSF143744">
    <property type="entry name" value="GlcG-like"/>
    <property type="match status" value="1"/>
</dbReference>
<keyword evidence="5" id="KW-1185">Reference proteome</keyword>
<organism evidence="2 4">
    <name type="scientific">Aminobacter aminovorans</name>
    <name type="common">Chelatobacter heintzii</name>
    <dbReference type="NCBI Taxonomy" id="83263"/>
    <lineage>
        <taxon>Bacteria</taxon>
        <taxon>Pseudomonadati</taxon>
        <taxon>Pseudomonadota</taxon>
        <taxon>Alphaproteobacteria</taxon>
        <taxon>Hyphomicrobiales</taxon>
        <taxon>Phyllobacteriaceae</taxon>
        <taxon>Aminobacter</taxon>
    </lineage>
</organism>
<dbReference type="InterPro" id="IPR010371">
    <property type="entry name" value="YBR137W-like"/>
</dbReference>
<dbReference type="PANTHER" id="PTHR28255">
    <property type="match status" value="1"/>
</dbReference>
<name>A0AAC8YMS3_AMIAI</name>
<dbReference type="KEGG" id="aak:AA2016_1904"/>
<dbReference type="InterPro" id="IPR005624">
    <property type="entry name" value="PduO/GlcC-like"/>
</dbReference>
<dbReference type="Pfam" id="PF03928">
    <property type="entry name" value="HbpS-like"/>
    <property type="match status" value="1"/>
</dbReference>
<dbReference type="PANTHER" id="PTHR28255:SF1">
    <property type="entry name" value="UPF0303 PROTEIN YBR137W"/>
    <property type="match status" value="1"/>
</dbReference>
<dbReference type="Gene3D" id="3.30.450.150">
    <property type="entry name" value="Haem-degrading domain"/>
    <property type="match status" value="1"/>
</dbReference>
<dbReference type="NCBIfam" id="NF002696">
    <property type="entry name" value="PRK02487.1-5"/>
    <property type="match status" value="1"/>
</dbReference>